<reference evidence="4" key="1">
    <citation type="submission" date="2020-07" db="EMBL/GenBank/DDBJ databases">
        <authorList>
            <person name="Lin J."/>
        </authorList>
    </citation>
    <scope>NUCLEOTIDE SEQUENCE</scope>
</reference>
<dbReference type="PANTHER" id="PTHR47025">
    <property type="entry name" value="AUTOIMMUNE REGULATOR"/>
    <property type="match status" value="1"/>
</dbReference>
<organism evidence="4">
    <name type="scientific">Ananas comosus var. bracteatus</name>
    <name type="common">red pineapple</name>
    <dbReference type="NCBI Taxonomy" id="296719"/>
    <lineage>
        <taxon>Eukaryota</taxon>
        <taxon>Viridiplantae</taxon>
        <taxon>Streptophyta</taxon>
        <taxon>Embryophyta</taxon>
        <taxon>Tracheophyta</taxon>
        <taxon>Spermatophyta</taxon>
        <taxon>Magnoliopsida</taxon>
        <taxon>Liliopsida</taxon>
        <taxon>Poales</taxon>
        <taxon>Bromeliaceae</taxon>
        <taxon>Bromelioideae</taxon>
        <taxon>Ananas</taxon>
    </lineage>
</organism>
<dbReference type="GO" id="GO:0045944">
    <property type="term" value="P:positive regulation of transcription by RNA polymerase II"/>
    <property type="evidence" value="ECO:0007669"/>
    <property type="project" value="TreeGrafter"/>
</dbReference>
<dbReference type="GO" id="GO:0003682">
    <property type="term" value="F:chromatin binding"/>
    <property type="evidence" value="ECO:0007669"/>
    <property type="project" value="TreeGrafter"/>
</dbReference>
<comment type="subcellular location">
    <subcellularLocation>
        <location evidence="1">Nucleus</location>
    </subcellularLocation>
</comment>
<sequence>MQEPRRITQNNHICLEMERAYMKWLKYLEKVPPALLYVEVLNVTGLREKMKFRNSDELLKVQATHVSVEKPSKYQALRSVGDLPVEGRKEREMEPRSEEFLFSSKGLKVSAKYNPRSLLSDVRGLLSTGLLEGFRVTYKKARSRLRGLYEISDMFVGCRVCNYKRVLCAVEFEKHAGVTTTNQNNHIFLNSGNNSLQPSERIEE</sequence>
<evidence type="ECO:0000256" key="1">
    <source>
        <dbReference type="ARBA" id="ARBA00004123"/>
    </source>
</evidence>
<protein>
    <recommendedName>
        <fullName evidence="3">Tify domain-containing protein</fullName>
    </recommendedName>
</protein>
<evidence type="ECO:0000256" key="2">
    <source>
        <dbReference type="ARBA" id="ARBA00023242"/>
    </source>
</evidence>
<dbReference type="GO" id="GO:0005634">
    <property type="term" value="C:nucleus"/>
    <property type="evidence" value="ECO:0007669"/>
    <property type="project" value="UniProtKB-SubCell"/>
</dbReference>
<dbReference type="GO" id="GO:0042393">
    <property type="term" value="F:histone binding"/>
    <property type="evidence" value="ECO:0007669"/>
    <property type="project" value="TreeGrafter"/>
</dbReference>
<dbReference type="AlphaFoldDB" id="A0A6V7QG08"/>
<dbReference type="PANTHER" id="PTHR47025:SF7">
    <property type="entry name" value="ACYL-COA N-ACYLTRANSFERASE WITH RING_FYVE_PHD-TYPE ZINC FINGER DOMAIN-CONTAINING PROTEIN"/>
    <property type="match status" value="1"/>
</dbReference>
<dbReference type="EMBL" id="LR862135">
    <property type="protein sequence ID" value="CAD1842010.1"/>
    <property type="molecule type" value="Genomic_DNA"/>
</dbReference>
<dbReference type="InterPro" id="IPR032308">
    <property type="entry name" value="TDBD"/>
</dbReference>
<name>A0A6V7QG08_ANACO</name>
<evidence type="ECO:0000259" key="3">
    <source>
        <dbReference type="Pfam" id="PF16135"/>
    </source>
</evidence>
<accession>A0A6V7QG08</accession>
<proteinExistence type="predicted"/>
<dbReference type="Pfam" id="PF16135">
    <property type="entry name" value="TDBD"/>
    <property type="match status" value="1"/>
</dbReference>
<dbReference type="GO" id="GO:0000977">
    <property type="term" value="F:RNA polymerase II transcription regulatory region sequence-specific DNA binding"/>
    <property type="evidence" value="ECO:0007669"/>
    <property type="project" value="TreeGrafter"/>
</dbReference>
<feature type="domain" description="Tify" evidence="3">
    <location>
        <begin position="158"/>
        <end position="197"/>
    </location>
</feature>
<keyword evidence="2" id="KW-0539">Nucleus</keyword>
<gene>
    <name evidence="4" type="ORF">CB5_LOCUS25221</name>
</gene>
<evidence type="ECO:0000313" key="4">
    <source>
        <dbReference type="EMBL" id="CAD1842010.1"/>
    </source>
</evidence>